<dbReference type="AlphaFoldDB" id="A0A5M3MSH7"/>
<dbReference type="InterPro" id="IPR032472">
    <property type="entry name" value="ArgoL2"/>
</dbReference>
<dbReference type="SMART" id="SM01163">
    <property type="entry name" value="DUF1785"/>
    <property type="match status" value="1"/>
</dbReference>
<dbReference type="InterPro" id="IPR003100">
    <property type="entry name" value="PAZ_dom"/>
</dbReference>
<dbReference type="OMA" id="PTNQEYK"/>
<evidence type="ECO:0000259" key="3">
    <source>
        <dbReference type="PROSITE" id="PS50822"/>
    </source>
</evidence>
<evidence type="ECO:0000256" key="1">
    <source>
        <dbReference type="SAM" id="MobiDB-lite"/>
    </source>
</evidence>
<dbReference type="InterPro" id="IPR036085">
    <property type="entry name" value="PAZ_dom_sf"/>
</dbReference>
<dbReference type="KEGG" id="cput:CONPUDRAFT_89572"/>
<dbReference type="InterPro" id="IPR045246">
    <property type="entry name" value="Piwi_ago-like"/>
</dbReference>
<dbReference type="InterPro" id="IPR032473">
    <property type="entry name" value="Argonaute_Mid_dom"/>
</dbReference>
<dbReference type="Pfam" id="PF08699">
    <property type="entry name" value="ArgoL1"/>
    <property type="match status" value="1"/>
</dbReference>
<dbReference type="Gene3D" id="3.40.50.2300">
    <property type="match status" value="1"/>
</dbReference>
<dbReference type="Gene3D" id="2.170.260.10">
    <property type="entry name" value="paz domain"/>
    <property type="match status" value="1"/>
</dbReference>
<dbReference type="PROSITE" id="PS50822">
    <property type="entry name" value="PIWI"/>
    <property type="match status" value="1"/>
</dbReference>
<dbReference type="InterPro" id="IPR032474">
    <property type="entry name" value="Argonaute_N"/>
</dbReference>
<dbReference type="Pfam" id="PF16488">
    <property type="entry name" value="ArgoL2"/>
    <property type="match status" value="1"/>
</dbReference>
<dbReference type="InterPro" id="IPR003165">
    <property type="entry name" value="Piwi"/>
</dbReference>
<dbReference type="PANTHER" id="PTHR22891">
    <property type="entry name" value="EUKARYOTIC TRANSLATION INITIATION FACTOR 2C"/>
    <property type="match status" value="1"/>
</dbReference>
<dbReference type="Gene3D" id="3.30.420.10">
    <property type="entry name" value="Ribonuclease H-like superfamily/Ribonuclease H"/>
    <property type="match status" value="1"/>
</dbReference>
<dbReference type="EMBL" id="JH711577">
    <property type="protein sequence ID" value="EIW82123.1"/>
    <property type="molecule type" value="Genomic_DNA"/>
</dbReference>
<evidence type="ECO:0000313" key="4">
    <source>
        <dbReference type="EMBL" id="EIW82123.1"/>
    </source>
</evidence>
<evidence type="ECO:0000313" key="5">
    <source>
        <dbReference type="Proteomes" id="UP000053558"/>
    </source>
</evidence>
<dbReference type="SUPFAM" id="SSF53098">
    <property type="entry name" value="Ribonuclease H-like"/>
    <property type="match status" value="1"/>
</dbReference>
<comment type="caution">
    <text evidence="4">The sequence shown here is derived from an EMBL/GenBank/DDBJ whole genome shotgun (WGS) entry which is preliminary data.</text>
</comment>
<sequence>MPPRVTSSAGRGRGAPHRGGPPGGATSIRGGAGVSGASGLQGNHVVTVGVKRPSFGTSGQPIAVAANFFEVSLPQGNIHHYDVITPSEKTLPARLNMDLVEHLQTVHAPEVFTPRAVYDGRKNMFAPRELPLGQEGSREFSVSLTGGTTHGSSSEAPTGRGPKVYKIRLTKVNTINPEVLERFIAGQQSHDNTVLTALTALNVVIRMEPVMKYPFNVRSFFTDRETKDIGAGLVLWRGYFQSIRPAISKLLVNVDISTGTMYKPGALLNLCLEYLNHGKHPSQMIQPQHINMREGLGERDRIKLQRFISGIRIQTTYAGEHGRKTPRVLKKLSSAGASDLTFALRDGNQLTVANYFRQLLNRPLKFPGGLCAEVGQGALIPLELCTVPPGQIMRKQVPPEKTKDVLEFATKRPADRLASISNGLSVLSYGQSDYVRQFGMVVEDTAGPIKLNARVLRPPNLKYGTNSRQPTITPREGAWNMVDKRFHRPSVIDKWAVVIYERQTRFNEQAARDMVRDLVKSCQDVGIQVHDQNPIIQWQNAQGHVADQLRRVGQLCRQQKGKPPQLIVVILPDGGNDIYTAVKHFGDITVGVATQCMKSSRCYRAKPQYFANICLKMNVKLGGINTISDPQSGITTLSDPRSPTIVMGADVIHPPPGSDGRPSFTALVGSVDSDSAKYVATSRVQASRVELIEDLQDMAKHILVKYMQYRQVVEKKTTGIAPTRLYFYRDGVSEGQFQQVLDSELKALKEACRELKIQPKITIIIVAKRHHTRFFPTNPKDADRSGNCPAGTVVDQDIVHPAEWDWYLLSHGGLLGTSRPAHYNVLYDENNSTPDGLQTLSFALCHLYARSTRSVSIPAPVYYADIVCSRAKNHYDPQGSLDFSDTVTQTDSNQAQGMLETYKQNFRPLHPNMERLMYFS</sequence>
<feature type="compositionally biased region" description="Low complexity" evidence="1">
    <location>
        <begin position="141"/>
        <end position="154"/>
    </location>
</feature>
<dbReference type="SUPFAM" id="SSF101690">
    <property type="entry name" value="PAZ domain"/>
    <property type="match status" value="1"/>
</dbReference>
<feature type="domain" description="Piwi" evidence="3">
    <location>
        <begin position="566"/>
        <end position="876"/>
    </location>
</feature>
<dbReference type="GeneID" id="19211332"/>
<dbReference type="InterPro" id="IPR014811">
    <property type="entry name" value="ArgoL1"/>
</dbReference>
<dbReference type="Proteomes" id="UP000053558">
    <property type="component" value="Unassembled WGS sequence"/>
</dbReference>
<evidence type="ECO:0000259" key="2">
    <source>
        <dbReference type="PROSITE" id="PS50821"/>
    </source>
</evidence>
<protein>
    <submittedName>
        <fullName evidence="4">Argonaute-like protein</fullName>
    </submittedName>
</protein>
<feature type="region of interest" description="Disordered" evidence="1">
    <location>
        <begin position="136"/>
        <end position="160"/>
    </location>
</feature>
<dbReference type="GO" id="GO:0003723">
    <property type="term" value="F:RNA binding"/>
    <property type="evidence" value="ECO:0007669"/>
    <property type="project" value="InterPro"/>
</dbReference>
<gene>
    <name evidence="4" type="ORF">CONPUDRAFT_89572</name>
</gene>
<feature type="region of interest" description="Disordered" evidence="1">
    <location>
        <begin position="1"/>
        <end position="36"/>
    </location>
</feature>
<accession>A0A5M3MSH7</accession>
<name>A0A5M3MSH7_CONPW</name>
<reference evidence="5" key="1">
    <citation type="journal article" date="2012" name="Science">
        <title>The Paleozoic origin of enzymatic lignin decomposition reconstructed from 31 fungal genomes.</title>
        <authorList>
            <person name="Floudas D."/>
            <person name="Binder M."/>
            <person name="Riley R."/>
            <person name="Barry K."/>
            <person name="Blanchette R.A."/>
            <person name="Henrissat B."/>
            <person name="Martinez A.T."/>
            <person name="Otillar R."/>
            <person name="Spatafora J.W."/>
            <person name="Yadav J.S."/>
            <person name="Aerts A."/>
            <person name="Benoit I."/>
            <person name="Boyd A."/>
            <person name="Carlson A."/>
            <person name="Copeland A."/>
            <person name="Coutinho P.M."/>
            <person name="de Vries R.P."/>
            <person name="Ferreira P."/>
            <person name="Findley K."/>
            <person name="Foster B."/>
            <person name="Gaskell J."/>
            <person name="Glotzer D."/>
            <person name="Gorecki P."/>
            <person name="Heitman J."/>
            <person name="Hesse C."/>
            <person name="Hori C."/>
            <person name="Igarashi K."/>
            <person name="Jurgens J.A."/>
            <person name="Kallen N."/>
            <person name="Kersten P."/>
            <person name="Kohler A."/>
            <person name="Kuees U."/>
            <person name="Kumar T.K.A."/>
            <person name="Kuo A."/>
            <person name="LaButti K."/>
            <person name="Larrondo L.F."/>
            <person name="Lindquist E."/>
            <person name="Ling A."/>
            <person name="Lombard V."/>
            <person name="Lucas S."/>
            <person name="Lundell T."/>
            <person name="Martin R."/>
            <person name="McLaughlin D.J."/>
            <person name="Morgenstern I."/>
            <person name="Morin E."/>
            <person name="Murat C."/>
            <person name="Nagy L.G."/>
            <person name="Nolan M."/>
            <person name="Ohm R.A."/>
            <person name="Patyshakuliyeva A."/>
            <person name="Rokas A."/>
            <person name="Ruiz-Duenas F.J."/>
            <person name="Sabat G."/>
            <person name="Salamov A."/>
            <person name="Samejima M."/>
            <person name="Schmutz J."/>
            <person name="Slot J.C."/>
            <person name="St John F."/>
            <person name="Stenlid J."/>
            <person name="Sun H."/>
            <person name="Sun S."/>
            <person name="Syed K."/>
            <person name="Tsang A."/>
            <person name="Wiebenga A."/>
            <person name="Young D."/>
            <person name="Pisabarro A."/>
            <person name="Eastwood D.C."/>
            <person name="Martin F."/>
            <person name="Cullen D."/>
            <person name="Grigoriev I.V."/>
            <person name="Hibbett D.S."/>
        </authorList>
    </citation>
    <scope>NUCLEOTIDE SEQUENCE [LARGE SCALE GENOMIC DNA]</scope>
    <source>
        <strain evidence="5">RWD-64-598 SS2</strain>
    </source>
</reference>
<dbReference type="OrthoDB" id="10252740at2759"/>
<dbReference type="SMART" id="SM00950">
    <property type="entry name" value="Piwi"/>
    <property type="match status" value="1"/>
</dbReference>
<organism evidence="4 5">
    <name type="scientific">Coniophora puteana (strain RWD-64-598)</name>
    <name type="common">Brown rot fungus</name>
    <dbReference type="NCBI Taxonomy" id="741705"/>
    <lineage>
        <taxon>Eukaryota</taxon>
        <taxon>Fungi</taxon>
        <taxon>Dikarya</taxon>
        <taxon>Basidiomycota</taxon>
        <taxon>Agaricomycotina</taxon>
        <taxon>Agaricomycetes</taxon>
        <taxon>Agaricomycetidae</taxon>
        <taxon>Boletales</taxon>
        <taxon>Coniophorineae</taxon>
        <taxon>Coniophoraceae</taxon>
        <taxon>Coniophora</taxon>
    </lineage>
</organism>
<keyword evidence="5" id="KW-1185">Reference proteome</keyword>
<dbReference type="Pfam" id="PF16487">
    <property type="entry name" value="ArgoMid"/>
    <property type="match status" value="1"/>
</dbReference>
<dbReference type="CDD" id="cd02846">
    <property type="entry name" value="PAZ_argonaute_like"/>
    <property type="match status" value="1"/>
</dbReference>
<dbReference type="PROSITE" id="PS50821">
    <property type="entry name" value="PAZ"/>
    <property type="match status" value="1"/>
</dbReference>
<dbReference type="InterPro" id="IPR036397">
    <property type="entry name" value="RNaseH_sf"/>
</dbReference>
<dbReference type="Pfam" id="PF02171">
    <property type="entry name" value="Piwi"/>
    <property type="match status" value="1"/>
</dbReference>
<dbReference type="RefSeq" id="XP_007767904.1">
    <property type="nucleotide sequence ID" value="XM_007769714.1"/>
</dbReference>
<dbReference type="Pfam" id="PF02170">
    <property type="entry name" value="PAZ"/>
    <property type="match status" value="1"/>
</dbReference>
<dbReference type="CDD" id="cd04657">
    <property type="entry name" value="Piwi_ago-like"/>
    <property type="match status" value="1"/>
</dbReference>
<dbReference type="Pfam" id="PF16486">
    <property type="entry name" value="ArgoN"/>
    <property type="match status" value="1"/>
</dbReference>
<feature type="domain" description="PAZ" evidence="2">
    <location>
        <begin position="281"/>
        <end position="389"/>
    </location>
</feature>
<proteinExistence type="predicted"/>
<dbReference type="InterPro" id="IPR012337">
    <property type="entry name" value="RNaseH-like_sf"/>
</dbReference>